<gene>
    <name evidence="2" type="ORF">H8E19_15760</name>
</gene>
<feature type="domain" description="HipA N-terminal subdomain 1" evidence="1">
    <location>
        <begin position="6"/>
        <end position="116"/>
    </location>
</feature>
<accession>A0A8J6N373</accession>
<evidence type="ECO:0000313" key="2">
    <source>
        <dbReference type="EMBL" id="MBC8178860.1"/>
    </source>
</evidence>
<organism evidence="2 3">
    <name type="scientific">Candidatus Desulfacyla euxinica</name>
    <dbReference type="NCBI Taxonomy" id="2841693"/>
    <lineage>
        <taxon>Bacteria</taxon>
        <taxon>Deltaproteobacteria</taxon>
        <taxon>Candidatus Desulfacyla</taxon>
    </lineage>
</organism>
<dbReference type="InterPro" id="IPR017508">
    <property type="entry name" value="HipA_N1"/>
</dbReference>
<protein>
    <submittedName>
        <fullName evidence="2">HipA N-terminal domain-containing protein</fullName>
    </submittedName>
</protein>
<dbReference type="Pfam" id="PF13657">
    <property type="entry name" value="Couple_hipA"/>
    <property type="match status" value="1"/>
</dbReference>
<dbReference type="AlphaFoldDB" id="A0A8J6N373"/>
<comment type="caution">
    <text evidence="2">The sequence shown here is derived from an EMBL/GenBank/DDBJ whole genome shotgun (WGS) entry which is preliminary data.</text>
</comment>
<dbReference type="EMBL" id="JACNJD010000321">
    <property type="protein sequence ID" value="MBC8178860.1"/>
    <property type="molecule type" value="Genomic_DNA"/>
</dbReference>
<proteinExistence type="predicted"/>
<sequence length="147" mass="15835">MNNDARVLLWGSVIGAVTWLEDREVGVFQYAPNFLGSGIKLAPLMMPLGEFPYEFPALARNTFKGLPGLIADSLPDKFGNAIIDAWLASQGRTAASFHPVERLCYIGSRGMGALEFEPATLGPPTSTNAVEVGKLVDLANQILDERA</sequence>
<name>A0A8J6N373_9DELT</name>
<evidence type="ECO:0000313" key="3">
    <source>
        <dbReference type="Proteomes" id="UP000650524"/>
    </source>
</evidence>
<dbReference type="Proteomes" id="UP000650524">
    <property type="component" value="Unassembled WGS sequence"/>
</dbReference>
<evidence type="ECO:0000259" key="1">
    <source>
        <dbReference type="Pfam" id="PF13657"/>
    </source>
</evidence>
<reference evidence="2 3" key="1">
    <citation type="submission" date="2020-08" db="EMBL/GenBank/DDBJ databases">
        <title>Bridging the membrane lipid divide: bacteria of the FCB group superphylum have the potential to synthesize archaeal ether lipids.</title>
        <authorList>
            <person name="Villanueva L."/>
            <person name="Von Meijenfeldt F.A.B."/>
            <person name="Westbye A.B."/>
            <person name="Yadav S."/>
            <person name="Hopmans E.C."/>
            <person name="Dutilh B.E."/>
            <person name="Sinninghe Damste J.S."/>
        </authorList>
    </citation>
    <scope>NUCLEOTIDE SEQUENCE [LARGE SCALE GENOMIC DNA]</scope>
    <source>
        <strain evidence="2">NIOZ-UU27</strain>
    </source>
</reference>